<name>A1WZ20_HALHL</name>
<dbReference type="HOGENOM" id="CLU_000445_69_17_6"/>
<sequence>MAKILAVDDSASMRQMVTYTLKQQGYEVTEAVDGTDALTKAKAGGFDLVITDVNMPKMDGITLVRELRGLPAFKFTPILLLTTESAPEKKQEGKAAGATGWLVKPFDPDQLVNTIKKVVR</sequence>
<dbReference type="SMART" id="SM00448">
    <property type="entry name" value="REC"/>
    <property type="match status" value="1"/>
</dbReference>
<dbReference type="EMBL" id="CP000544">
    <property type="protein sequence ID" value="ABM62932.1"/>
    <property type="molecule type" value="Genomic_DNA"/>
</dbReference>
<evidence type="ECO:0000259" key="3">
    <source>
        <dbReference type="PROSITE" id="PS50110"/>
    </source>
</evidence>
<dbReference type="AlphaFoldDB" id="A1WZ20"/>
<dbReference type="Gene3D" id="3.40.50.2300">
    <property type="match status" value="1"/>
</dbReference>
<feature type="domain" description="Response regulatory" evidence="3">
    <location>
        <begin position="3"/>
        <end position="119"/>
    </location>
</feature>
<dbReference type="InterPro" id="IPR011006">
    <property type="entry name" value="CheY-like_superfamily"/>
</dbReference>
<dbReference type="PROSITE" id="PS50110">
    <property type="entry name" value="RESPONSE_REGULATORY"/>
    <property type="match status" value="1"/>
</dbReference>
<dbReference type="InterPro" id="IPR001789">
    <property type="entry name" value="Sig_transdc_resp-reg_receiver"/>
</dbReference>
<evidence type="ECO:0000256" key="1">
    <source>
        <dbReference type="ARBA" id="ARBA00022553"/>
    </source>
</evidence>
<dbReference type="eggNOG" id="COG0745">
    <property type="taxonomic scope" value="Bacteria"/>
</dbReference>
<dbReference type="RefSeq" id="WP_011814954.1">
    <property type="nucleotide sequence ID" value="NC_008789.1"/>
</dbReference>
<dbReference type="PANTHER" id="PTHR44591">
    <property type="entry name" value="STRESS RESPONSE REGULATOR PROTEIN 1"/>
    <property type="match status" value="1"/>
</dbReference>
<dbReference type="Pfam" id="PF00072">
    <property type="entry name" value="Response_reg"/>
    <property type="match status" value="1"/>
</dbReference>
<dbReference type="CDD" id="cd17562">
    <property type="entry name" value="REC_CheY4-like"/>
    <property type="match status" value="1"/>
</dbReference>
<gene>
    <name evidence="4" type="ordered locus">Hhal_2168</name>
</gene>
<evidence type="ECO:0000313" key="5">
    <source>
        <dbReference type="Proteomes" id="UP000000647"/>
    </source>
</evidence>
<dbReference type="InterPro" id="IPR050595">
    <property type="entry name" value="Bact_response_regulator"/>
</dbReference>
<feature type="modified residue" description="4-aspartylphosphate" evidence="2">
    <location>
        <position position="52"/>
    </location>
</feature>
<dbReference type="KEGG" id="hha:Hhal_2168"/>
<organism evidence="4 5">
    <name type="scientific">Halorhodospira halophila (strain DSM 244 / SL1)</name>
    <name type="common">Ectothiorhodospira halophila (strain DSM 244 / SL1)</name>
    <dbReference type="NCBI Taxonomy" id="349124"/>
    <lineage>
        <taxon>Bacteria</taxon>
        <taxon>Pseudomonadati</taxon>
        <taxon>Pseudomonadota</taxon>
        <taxon>Gammaproteobacteria</taxon>
        <taxon>Chromatiales</taxon>
        <taxon>Ectothiorhodospiraceae</taxon>
        <taxon>Halorhodospira</taxon>
    </lineage>
</organism>
<dbReference type="GO" id="GO:0000160">
    <property type="term" value="P:phosphorelay signal transduction system"/>
    <property type="evidence" value="ECO:0007669"/>
    <property type="project" value="InterPro"/>
</dbReference>
<dbReference type="STRING" id="349124.Hhal_2168"/>
<dbReference type="OrthoDB" id="9800897at2"/>
<evidence type="ECO:0000313" key="4">
    <source>
        <dbReference type="EMBL" id="ABM62932.1"/>
    </source>
</evidence>
<proteinExistence type="predicted"/>
<dbReference type="Proteomes" id="UP000000647">
    <property type="component" value="Chromosome"/>
</dbReference>
<reference evidence="4 5" key="2">
    <citation type="journal article" date="2013" name="Stand. Genomic Sci.">
        <title>Complete genome sequence of Halorhodospira halophila SL1.</title>
        <authorList>
            <person name="Challacombe J.F."/>
            <person name="Majid S."/>
            <person name="Deole R."/>
            <person name="Brettin T.S."/>
            <person name="Bruce D."/>
            <person name="Delano S.F."/>
            <person name="Detter J.C."/>
            <person name="Gleasner C.D."/>
            <person name="Han C.S."/>
            <person name="Misra M."/>
            <person name="Reitenga K.G."/>
            <person name="Mikhailova N."/>
            <person name="Woyke T."/>
            <person name="Pitluck S."/>
            <person name="Nolan M."/>
            <person name="Land M.L."/>
            <person name="Saunders E."/>
            <person name="Tapia R."/>
            <person name="Lapidus A."/>
            <person name="Ivanova N."/>
            <person name="Hoff W.D."/>
        </authorList>
    </citation>
    <scope>NUCLEOTIDE SEQUENCE [LARGE SCALE GENOMIC DNA]</scope>
    <source>
        <strain evidence="5">DSM 244 / SL1</strain>
    </source>
</reference>
<dbReference type="PANTHER" id="PTHR44591:SF25">
    <property type="entry name" value="CHEMOTAXIS TWO-COMPONENT RESPONSE REGULATOR"/>
    <property type="match status" value="1"/>
</dbReference>
<dbReference type="SUPFAM" id="SSF52172">
    <property type="entry name" value="CheY-like"/>
    <property type="match status" value="1"/>
</dbReference>
<evidence type="ECO:0000256" key="2">
    <source>
        <dbReference type="PROSITE-ProRule" id="PRU00169"/>
    </source>
</evidence>
<keyword evidence="5" id="KW-1185">Reference proteome</keyword>
<keyword evidence="1 2" id="KW-0597">Phosphoprotein</keyword>
<accession>A1WZ20</accession>
<reference evidence="5" key="1">
    <citation type="submission" date="2006-12" db="EMBL/GenBank/DDBJ databases">
        <title>Complete sequence of Halorhodospira halophila SL1.</title>
        <authorList>
            <consortium name="US DOE Joint Genome Institute"/>
            <person name="Copeland A."/>
            <person name="Lucas S."/>
            <person name="Lapidus A."/>
            <person name="Barry K."/>
            <person name="Detter J.C."/>
            <person name="Glavina del Rio T."/>
            <person name="Hammon N."/>
            <person name="Israni S."/>
            <person name="Dalin E."/>
            <person name="Tice H."/>
            <person name="Pitluck S."/>
            <person name="Saunders E."/>
            <person name="Brettin T."/>
            <person name="Bruce D."/>
            <person name="Han C."/>
            <person name="Tapia R."/>
            <person name="Schmutz J."/>
            <person name="Larimer F."/>
            <person name="Land M."/>
            <person name="Hauser L."/>
            <person name="Kyrpides N."/>
            <person name="Mikhailova N."/>
            <person name="Hoff W."/>
            <person name="Richardson P."/>
        </authorList>
    </citation>
    <scope>NUCLEOTIDE SEQUENCE [LARGE SCALE GENOMIC DNA]</scope>
    <source>
        <strain evidence="5">DSM 244 / SL1</strain>
    </source>
</reference>
<protein>
    <submittedName>
        <fullName evidence="4">Response regulator receiver protein</fullName>
    </submittedName>
</protein>